<protein>
    <submittedName>
        <fullName evidence="1">Uncharacterized protein</fullName>
    </submittedName>
</protein>
<comment type="caution">
    <text evidence="1">The sequence shown here is derived from an EMBL/GenBank/DDBJ whole genome shotgun (WGS) entry which is preliminary data.</text>
</comment>
<reference evidence="1 2" key="1">
    <citation type="submission" date="2016-07" db="EMBL/GenBank/DDBJ databases">
        <title>Pervasive Adenine N6-methylation of Active Genes in Fungi.</title>
        <authorList>
            <consortium name="DOE Joint Genome Institute"/>
            <person name="Mondo S.J."/>
            <person name="Dannebaum R.O."/>
            <person name="Kuo R.C."/>
            <person name="Labutti K."/>
            <person name="Haridas S."/>
            <person name="Kuo A."/>
            <person name="Salamov A."/>
            <person name="Ahrendt S.R."/>
            <person name="Lipzen A."/>
            <person name="Sullivan W."/>
            <person name="Andreopoulos W.B."/>
            <person name="Clum A."/>
            <person name="Lindquist E."/>
            <person name="Daum C."/>
            <person name="Ramamoorthy G.K."/>
            <person name="Gryganskyi A."/>
            <person name="Culley D."/>
            <person name="Magnuson J.K."/>
            <person name="James T.Y."/>
            <person name="O'Malley M.A."/>
            <person name="Stajich J.E."/>
            <person name="Spatafora J.W."/>
            <person name="Visel A."/>
            <person name="Grigoriev I.V."/>
        </authorList>
    </citation>
    <scope>NUCLEOTIDE SEQUENCE [LARGE SCALE GENOMIC DNA]</scope>
    <source>
        <strain evidence="1 2">JEL800</strain>
    </source>
</reference>
<keyword evidence="2" id="KW-1185">Reference proteome</keyword>
<proteinExistence type="predicted"/>
<name>A0A1Y2CAL2_9FUNG</name>
<evidence type="ECO:0000313" key="1">
    <source>
        <dbReference type="EMBL" id="ORY44069.1"/>
    </source>
</evidence>
<dbReference type="OrthoDB" id="10327460at2759"/>
<dbReference type="AlphaFoldDB" id="A0A1Y2CAL2"/>
<dbReference type="EMBL" id="MCGO01000023">
    <property type="protein sequence ID" value="ORY44069.1"/>
    <property type="molecule type" value="Genomic_DNA"/>
</dbReference>
<dbReference type="Proteomes" id="UP000193642">
    <property type="component" value="Unassembled WGS sequence"/>
</dbReference>
<organism evidence="1 2">
    <name type="scientific">Rhizoclosmatium globosum</name>
    <dbReference type="NCBI Taxonomy" id="329046"/>
    <lineage>
        <taxon>Eukaryota</taxon>
        <taxon>Fungi</taxon>
        <taxon>Fungi incertae sedis</taxon>
        <taxon>Chytridiomycota</taxon>
        <taxon>Chytridiomycota incertae sedis</taxon>
        <taxon>Chytridiomycetes</taxon>
        <taxon>Chytridiales</taxon>
        <taxon>Chytriomycetaceae</taxon>
        <taxon>Rhizoclosmatium</taxon>
    </lineage>
</organism>
<evidence type="ECO:0000313" key="2">
    <source>
        <dbReference type="Proteomes" id="UP000193642"/>
    </source>
</evidence>
<accession>A0A1Y2CAL2</accession>
<gene>
    <name evidence="1" type="ORF">BCR33DRAFT_234610</name>
</gene>
<sequence length="114" mass="12934">MIVNSSLWVRAFDEASRLLASLEEDKATAAEAFLNEQNVQKKQRTQIYQLRQAIGSFLDLDTSDSEPVSTLMGRLVKKEKKLRASLDAKKMALTIQGEDVHIMISFKERSLSQF</sequence>